<dbReference type="EMBL" id="JAPZBO010000001">
    <property type="protein sequence ID" value="KAJ5330248.1"/>
    <property type="molecule type" value="Genomic_DNA"/>
</dbReference>
<dbReference type="Gene3D" id="3.30.465.10">
    <property type="match status" value="1"/>
</dbReference>
<comment type="caution">
    <text evidence="4">The sequence shown here is derived from an EMBL/GenBank/DDBJ whole genome shotgun (WGS) entry which is preliminary data.</text>
</comment>
<dbReference type="InterPro" id="IPR036318">
    <property type="entry name" value="FAD-bd_PCMH-like_sf"/>
</dbReference>
<evidence type="ECO:0000256" key="3">
    <source>
        <dbReference type="SAM" id="SignalP"/>
    </source>
</evidence>
<dbReference type="GO" id="GO:0071949">
    <property type="term" value="F:FAD binding"/>
    <property type="evidence" value="ECO:0007669"/>
    <property type="project" value="InterPro"/>
</dbReference>
<dbReference type="InterPro" id="IPR050432">
    <property type="entry name" value="FAD-linked_Oxidoreductases_BP"/>
</dbReference>
<dbReference type="PROSITE" id="PS51387">
    <property type="entry name" value="FAD_PCMH"/>
    <property type="match status" value="1"/>
</dbReference>
<dbReference type="InterPro" id="IPR016166">
    <property type="entry name" value="FAD-bd_PCMH"/>
</dbReference>
<reference evidence="4" key="2">
    <citation type="journal article" date="2023" name="IMA Fungus">
        <title>Comparative genomic study of the Penicillium genus elucidates a diverse pangenome and 15 lateral gene transfer events.</title>
        <authorList>
            <person name="Petersen C."/>
            <person name="Sorensen T."/>
            <person name="Nielsen M.R."/>
            <person name="Sondergaard T.E."/>
            <person name="Sorensen J.L."/>
            <person name="Fitzpatrick D.A."/>
            <person name="Frisvad J.C."/>
            <person name="Nielsen K.L."/>
        </authorList>
    </citation>
    <scope>NUCLEOTIDE SEQUENCE</scope>
    <source>
        <strain evidence="4">IBT 21472</strain>
    </source>
</reference>
<dbReference type="InterPro" id="IPR016169">
    <property type="entry name" value="FAD-bd_PCMH_sub2"/>
</dbReference>
<dbReference type="AlphaFoldDB" id="A0A9W9QDT1"/>
<protein>
    <submittedName>
        <fullName evidence="4">Uncharacterized protein</fullName>
    </submittedName>
</protein>
<evidence type="ECO:0000256" key="1">
    <source>
        <dbReference type="ARBA" id="ARBA00005466"/>
    </source>
</evidence>
<dbReference type="InterPro" id="IPR006094">
    <property type="entry name" value="Oxid_FAD_bind_N"/>
</dbReference>
<evidence type="ECO:0000256" key="2">
    <source>
        <dbReference type="ARBA" id="ARBA00023002"/>
    </source>
</evidence>
<dbReference type="PANTHER" id="PTHR13878:SF155">
    <property type="entry name" value="ALCOHOL OXIDASE, PUTATIVE (AFU_ORTHOLOGUE AFUA_4G00430)-RELATED"/>
    <property type="match status" value="1"/>
</dbReference>
<comment type="similarity">
    <text evidence="1">Belongs to the oxygen-dependent FAD-linked oxidoreductase family.</text>
</comment>
<dbReference type="Proteomes" id="UP001147746">
    <property type="component" value="Unassembled WGS sequence"/>
</dbReference>
<feature type="signal peptide" evidence="3">
    <location>
        <begin position="1"/>
        <end position="19"/>
    </location>
</feature>
<keyword evidence="5" id="KW-1185">Reference proteome</keyword>
<sequence>MYRLAVIGSILSLAIPTLGLCRCRPHESCWSSFQDWLALNNSIQGQLVSVRPVAAKCSNVSASWPDPFWRAAEPSAVQWENWEAWPERNQTCYIEDRQNTTCGQGRVSLYPAKVESTSQIQETVAFVKRHNLRLVIKNSGHDFLGRPSAPESLQISTHATKDIENFDKFMPTGAPKDGVGEGPAITIAAGVSITELYAAVSRHNRSVIAGASGSIGAGGGYFQGGGHSVFGVWRGLA</sequence>
<dbReference type="SUPFAM" id="SSF56176">
    <property type="entry name" value="FAD-binding/transporter-associated domain-like"/>
    <property type="match status" value="1"/>
</dbReference>
<keyword evidence="3" id="KW-0732">Signal</keyword>
<evidence type="ECO:0000313" key="4">
    <source>
        <dbReference type="EMBL" id="KAJ5330248.1"/>
    </source>
</evidence>
<proteinExistence type="inferred from homology"/>
<gene>
    <name evidence="4" type="ORF">N7476_000031</name>
</gene>
<organism evidence="4 5">
    <name type="scientific">Penicillium atrosanguineum</name>
    <dbReference type="NCBI Taxonomy" id="1132637"/>
    <lineage>
        <taxon>Eukaryota</taxon>
        <taxon>Fungi</taxon>
        <taxon>Dikarya</taxon>
        <taxon>Ascomycota</taxon>
        <taxon>Pezizomycotina</taxon>
        <taxon>Eurotiomycetes</taxon>
        <taxon>Eurotiomycetidae</taxon>
        <taxon>Eurotiales</taxon>
        <taxon>Aspergillaceae</taxon>
        <taxon>Penicillium</taxon>
    </lineage>
</organism>
<feature type="chain" id="PRO_5041115887" evidence="3">
    <location>
        <begin position="20"/>
        <end position="237"/>
    </location>
</feature>
<dbReference type="GO" id="GO:0016491">
    <property type="term" value="F:oxidoreductase activity"/>
    <property type="evidence" value="ECO:0007669"/>
    <property type="project" value="UniProtKB-KW"/>
</dbReference>
<dbReference type="Pfam" id="PF01565">
    <property type="entry name" value="FAD_binding_4"/>
    <property type="match status" value="1"/>
</dbReference>
<keyword evidence="2" id="KW-0560">Oxidoreductase</keyword>
<evidence type="ECO:0000313" key="5">
    <source>
        <dbReference type="Proteomes" id="UP001147746"/>
    </source>
</evidence>
<accession>A0A9W9QDT1</accession>
<name>A0A9W9QDT1_9EURO</name>
<dbReference type="PANTHER" id="PTHR13878">
    <property type="entry name" value="GULONOLACTONE OXIDASE"/>
    <property type="match status" value="1"/>
</dbReference>
<reference evidence="4" key="1">
    <citation type="submission" date="2022-12" db="EMBL/GenBank/DDBJ databases">
        <authorList>
            <person name="Petersen C."/>
        </authorList>
    </citation>
    <scope>NUCLEOTIDE SEQUENCE</scope>
    <source>
        <strain evidence="4">IBT 21472</strain>
    </source>
</reference>